<dbReference type="EMBL" id="DRSQ01000098">
    <property type="protein sequence ID" value="HHE31922.1"/>
    <property type="molecule type" value="Genomic_DNA"/>
</dbReference>
<dbReference type="Proteomes" id="UP000886058">
    <property type="component" value="Unassembled WGS sequence"/>
</dbReference>
<keyword evidence="5 12" id="KW-0732">Signal</keyword>
<evidence type="ECO:0000256" key="1">
    <source>
        <dbReference type="ARBA" id="ARBA00004571"/>
    </source>
</evidence>
<keyword evidence="2 10" id="KW-0813">Transport</keyword>
<dbReference type="Gene3D" id="2.170.130.10">
    <property type="entry name" value="TonB-dependent receptor, plug domain"/>
    <property type="match status" value="1"/>
</dbReference>
<gene>
    <name evidence="15" type="ORF">ENL07_04675</name>
</gene>
<reference evidence="15" key="1">
    <citation type="journal article" date="2020" name="mSystems">
        <title>Genome- and Community-Level Interaction Insights into Carbon Utilization and Element Cycling Functions of Hydrothermarchaeota in Hydrothermal Sediment.</title>
        <authorList>
            <person name="Zhou Z."/>
            <person name="Liu Y."/>
            <person name="Xu W."/>
            <person name="Pan J."/>
            <person name="Luo Z.H."/>
            <person name="Li M."/>
        </authorList>
    </citation>
    <scope>NUCLEOTIDE SEQUENCE [LARGE SCALE GENOMIC DNA]</scope>
    <source>
        <strain evidence="15">HyVt-633</strain>
    </source>
</reference>
<evidence type="ECO:0000256" key="4">
    <source>
        <dbReference type="ARBA" id="ARBA00022692"/>
    </source>
</evidence>
<dbReference type="InterPro" id="IPR012910">
    <property type="entry name" value="Plug_dom"/>
</dbReference>
<evidence type="ECO:0000256" key="6">
    <source>
        <dbReference type="ARBA" id="ARBA00023065"/>
    </source>
</evidence>
<comment type="caution">
    <text evidence="15">The sequence shown here is derived from an EMBL/GenBank/DDBJ whole genome shotgun (WGS) entry which is preliminary data.</text>
</comment>
<dbReference type="GO" id="GO:0009279">
    <property type="term" value="C:cell outer membrane"/>
    <property type="evidence" value="ECO:0007669"/>
    <property type="project" value="UniProtKB-SubCell"/>
</dbReference>
<feature type="domain" description="TonB-dependent receptor plug" evidence="14">
    <location>
        <begin position="50"/>
        <end position="153"/>
    </location>
</feature>
<dbReference type="PANTHER" id="PTHR30069">
    <property type="entry name" value="TONB-DEPENDENT OUTER MEMBRANE RECEPTOR"/>
    <property type="match status" value="1"/>
</dbReference>
<evidence type="ECO:0000259" key="13">
    <source>
        <dbReference type="Pfam" id="PF00593"/>
    </source>
</evidence>
<accession>A0A7C5HJ33</accession>
<comment type="similarity">
    <text evidence="10 11">Belongs to the TonB-dependent receptor family.</text>
</comment>
<dbReference type="CDD" id="cd01347">
    <property type="entry name" value="ligand_gated_channel"/>
    <property type="match status" value="1"/>
</dbReference>
<organism evidence="15">
    <name type="scientific">Chlorobaculum parvum</name>
    <dbReference type="NCBI Taxonomy" id="274539"/>
    <lineage>
        <taxon>Bacteria</taxon>
        <taxon>Pseudomonadati</taxon>
        <taxon>Chlorobiota</taxon>
        <taxon>Chlorobiia</taxon>
        <taxon>Chlorobiales</taxon>
        <taxon>Chlorobiaceae</taxon>
        <taxon>Chlorobaculum</taxon>
    </lineage>
</organism>
<evidence type="ECO:0000256" key="7">
    <source>
        <dbReference type="ARBA" id="ARBA00023077"/>
    </source>
</evidence>
<keyword evidence="8 10" id="KW-0472">Membrane</keyword>
<evidence type="ECO:0000256" key="11">
    <source>
        <dbReference type="RuleBase" id="RU003357"/>
    </source>
</evidence>
<evidence type="ECO:0000256" key="12">
    <source>
        <dbReference type="SAM" id="SignalP"/>
    </source>
</evidence>
<dbReference type="InterPro" id="IPR036942">
    <property type="entry name" value="Beta-barrel_TonB_sf"/>
</dbReference>
<dbReference type="Gene3D" id="2.40.170.20">
    <property type="entry name" value="TonB-dependent receptor, beta-barrel domain"/>
    <property type="match status" value="1"/>
</dbReference>
<keyword evidence="4 10" id="KW-0812">Transmembrane</keyword>
<dbReference type="PANTHER" id="PTHR30069:SF53">
    <property type="entry name" value="COLICIN I RECEPTOR-RELATED"/>
    <property type="match status" value="1"/>
</dbReference>
<evidence type="ECO:0000256" key="5">
    <source>
        <dbReference type="ARBA" id="ARBA00022729"/>
    </source>
</evidence>
<evidence type="ECO:0000259" key="14">
    <source>
        <dbReference type="Pfam" id="PF07715"/>
    </source>
</evidence>
<dbReference type="Pfam" id="PF00593">
    <property type="entry name" value="TonB_dep_Rec_b-barrel"/>
    <property type="match status" value="1"/>
</dbReference>
<dbReference type="Pfam" id="PF07715">
    <property type="entry name" value="Plug"/>
    <property type="match status" value="1"/>
</dbReference>
<feature type="signal peptide" evidence="12">
    <location>
        <begin position="1"/>
        <end position="21"/>
    </location>
</feature>
<name>A0A7C5HJ33_9CHLB</name>
<evidence type="ECO:0000256" key="8">
    <source>
        <dbReference type="ARBA" id="ARBA00023136"/>
    </source>
</evidence>
<dbReference type="InterPro" id="IPR037066">
    <property type="entry name" value="Plug_dom_sf"/>
</dbReference>
<evidence type="ECO:0000313" key="15">
    <source>
        <dbReference type="EMBL" id="HHE31922.1"/>
    </source>
</evidence>
<sequence length="625" mass="68681">MNKRSLAILMAAMLCNSGLRAEVASNDYVGQEVVVSATKTLNSVADAGGSSVTVITSKEIEESGQTSVEEVIKDQPGIDIVSNGGPGSTTSIFLRGADAKYTLVLIDGVPINDPSDGTMAANISNITTDNIERIEIVRGPASMLYGSGASAGVINIITKKGGAKPSVYAGAEGGSYSTWKAYVGANGSSDLIDYSISASRTKTDGFSTTDERNKCINPDDNSFEKDGYENSTLSGNFGLKFNKHVTLETSLRYTDAEYEYDGPGMDVIGNKQESSLFSGRVALKMNYQPLLSTLYYNVSDQNRRYFTIGGLSSTYDGYLYEIGWQGDYALADNNTVSVGINSREESMENESFGMYASSLDKSMGTTGIFVEDQWRIGGLRLVQGIRYEDNQKFGSKTTWRVAPSYTFGSTTLKCSYATGFRAPSLYELYSPYGNETLSAETSEGWDAGFERKLADNLTIGSTWFRADYDDRIAFDMSTWKYAQVEGKTKTYGLESFAEWRPSDELFFSVNYTYTYTKDPDGESLKRRPRHKGGLAATWKASKKATMNTNLQWVGSRLDSGAKDDDCVVTNKLESYFLVNVSASYKMTDNVELYGRIDNLFDEYYEEAWRYATPGRSAYAGVKVTM</sequence>
<protein>
    <submittedName>
        <fullName evidence="15">TonB-dependent receptor</fullName>
    </submittedName>
</protein>
<feature type="domain" description="TonB-dependent receptor-like beta-barrel" evidence="13">
    <location>
        <begin position="199"/>
        <end position="599"/>
    </location>
</feature>
<proteinExistence type="inferred from homology"/>
<keyword evidence="6" id="KW-0406">Ion transport</keyword>
<dbReference type="SUPFAM" id="SSF56935">
    <property type="entry name" value="Porins"/>
    <property type="match status" value="1"/>
</dbReference>
<dbReference type="PROSITE" id="PS52016">
    <property type="entry name" value="TONB_DEPENDENT_REC_3"/>
    <property type="match status" value="1"/>
</dbReference>
<dbReference type="InterPro" id="IPR039426">
    <property type="entry name" value="TonB-dep_rcpt-like"/>
</dbReference>
<keyword evidence="7 11" id="KW-0798">TonB box</keyword>
<evidence type="ECO:0000256" key="10">
    <source>
        <dbReference type="PROSITE-ProRule" id="PRU01360"/>
    </source>
</evidence>
<keyword evidence="3 10" id="KW-1134">Transmembrane beta strand</keyword>
<keyword evidence="15" id="KW-0675">Receptor</keyword>
<dbReference type="GO" id="GO:0006811">
    <property type="term" value="P:monoatomic ion transport"/>
    <property type="evidence" value="ECO:0007669"/>
    <property type="project" value="UniProtKB-KW"/>
</dbReference>
<dbReference type="InterPro" id="IPR000531">
    <property type="entry name" value="Beta-barrel_TonB"/>
</dbReference>
<evidence type="ECO:0000256" key="9">
    <source>
        <dbReference type="ARBA" id="ARBA00023237"/>
    </source>
</evidence>
<evidence type="ECO:0000256" key="2">
    <source>
        <dbReference type="ARBA" id="ARBA00022448"/>
    </source>
</evidence>
<evidence type="ECO:0000256" key="3">
    <source>
        <dbReference type="ARBA" id="ARBA00022452"/>
    </source>
</evidence>
<feature type="chain" id="PRO_5027572561" evidence="12">
    <location>
        <begin position="22"/>
        <end position="625"/>
    </location>
</feature>
<comment type="subcellular location">
    <subcellularLocation>
        <location evidence="1 10">Cell outer membrane</location>
        <topology evidence="1 10">Multi-pass membrane protein</topology>
    </subcellularLocation>
</comment>
<dbReference type="GO" id="GO:0015889">
    <property type="term" value="P:cobalamin transport"/>
    <property type="evidence" value="ECO:0007669"/>
    <property type="project" value="TreeGrafter"/>
</dbReference>
<keyword evidence="9 10" id="KW-0998">Cell outer membrane</keyword>
<dbReference type="AlphaFoldDB" id="A0A7C5HJ33"/>